<sequence>MSTTTVDDVAGGYPGLARQMGTYPGLNMFKRFAELNARNLLYMQAELLHLQQRLFVITSLDHNSPDGTEQAYENRAKTFLESETAESNEQWNVVVKVRGKLSVYNAALLQQAQLLKLPAARGQDLGLLNEWLHHPGKGGSFLEDVEAMPWDSDHIKDLVALSQGPEFDSFTKMLAGKFVPWIMEKFYTKLQKLVGFETTAVLDVKDEWLVPWRDR</sequence>
<dbReference type="PANTHER" id="PTHR34502">
    <property type="entry name" value="DUF6594 DOMAIN-CONTAINING PROTEIN-RELATED"/>
    <property type="match status" value="1"/>
</dbReference>
<reference evidence="2" key="1">
    <citation type="journal article" date="2020" name="Stud. Mycol.">
        <title>101 Dothideomycetes genomes: a test case for predicting lifestyles and emergence of pathogens.</title>
        <authorList>
            <person name="Haridas S."/>
            <person name="Albert R."/>
            <person name="Binder M."/>
            <person name="Bloem J."/>
            <person name="Labutti K."/>
            <person name="Salamov A."/>
            <person name="Andreopoulos B."/>
            <person name="Baker S."/>
            <person name="Barry K."/>
            <person name="Bills G."/>
            <person name="Bluhm B."/>
            <person name="Cannon C."/>
            <person name="Castanera R."/>
            <person name="Culley D."/>
            <person name="Daum C."/>
            <person name="Ezra D."/>
            <person name="Gonzalez J."/>
            <person name="Henrissat B."/>
            <person name="Kuo A."/>
            <person name="Liang C."/>
            <person name="Lipzen A."/>
            <person name="Lutzoni F."/>
            <person name="Magnuson J."/>
            <person name="Mondo S."/>
            <person name="Nolan M."/>
            <person name="Ohm R."/>
            <person name="Pangilinan J."/>
            <person name="Park H.-J."/>
            <person name="Ramirez L."/>
            <person name="Alfaro M."/>
            <person name="Sun H."/>
            <person name="Tritt A."/>
            <person name="Yoshinaga Y."/>
            <person name="Zwiers L.-H."/>
            <person name="Turgeon B."/>
            <person name="Goodwin S."/>
            <person name="Spatafora J."/>
            <person name="Crous P."/>
            <person name="Grigoriev I."/>
        </authorList>
    </citation>
    <scope>NUCLEOTIDE SEQUENCE</scope>
    <source>
        <strain evidence="2">CBS 133067</strain>
    </source>
</reference>
<name>A0A9P4MGQ1_9PEZI</name>
<evidence type="ECO:0000313" key="2">
    <source>
        <dbReference type="EMBL" id="KAF2104709.1"/>
    </source>
</evidence>
<dbReference type="Pfam" id="PF20237">
    <property type="entry name" value="DUF6594"/>
    <property type="match status" value="1"/>
</dbReference>
<dbReference type="InterPro" id="IPR046529">
    <property type="entry name" value="DUF6594"/>
</dbReference>
<dbReference type="EMBL" id="ML978121">
    <property type="protein sequence ID" value="KAF2104709.1"/>
    <property type="molecule type" value="Genomic_DNA"/>
</dbReference>
<comment type="caution">
    <text evidence="2">The sequence shown here is derived from an EMBL/GenBank/DDBJ whole genome shotgun (WGS) entry which is preliminary data.</text>
</comment>
<gene>
    <name evidence="2" type="ORF">NA57DRAFT_70916</name>
</gene>
<accession>A0A9P4MGQ1</accession>
<evidence type="ECO:0000313" key="3">
    <source>
        <dbReference type="Proteomes" id="UP000799772"/>
    </source>
</evidence>
<evidence type="ECO:0000259" key="1">
    <source>
        <dbReference type="Pfam" id="PF20237"/>
    </source>
</evidence>
<proteinExistence type="predicted"/>
<protein>
    <recommendedName>
        <fullName evidence="1">DUF6594 domain-containing protein</fullName>
    </recommendedName>
</protein>
<dbReference type="PANTHER" id="PTHR34502:SF5">
    <property type="entry name" value="DUF6594 DOMAIN-CONTAINING PROTEIN"/>
    <property type="match status" value="1"/>
</dbReference>
<keyword evidence="3" id="KW-1185">Reference proteome</keyword>
<dbReference type="Proteomes" id="UP000799772">
    <property type="component" value="Unassembled WGS sequence"/>
</dbReference>
<dbReference type="AlphaFoldDB" id="A0A9P4MGQ1"/>
<dbReference type="OrthoDB" id="5342093at2759"/>
<organism evidence="2 3">
    <name type="scientific">Rhizodiscina lignyota</name>
    <dbReference type="NCBI Taxonomy" id="1504668"/>
    <lineage>
        <taxon>Eukaryota</taxon>
        <taxon>Fungi</taxon>
        <taxon>Dikarya</taxon>
        <taxon>Ascomycota</taxon>
        <taxon>Pezizomycotina</taxon>
        <taxon>Dothideomycetes</taxon>
        <taxon>Pleosporomycetidae</taxon>
        <taxon>Aulographales</taxon>
        <taxon>Rhizodiscinaceae</taxon>
        <taxon>Rhizodiscina</taxon>
    </lineage>
</organism>
<feature type="domain" description="DUF6594" evidence="1">
    <location>
        <begin position="13"/>
        <end position="184"/>
    </location>
</feature>